<organism evidence="2 3">
    <name type="scientific">Pleomassaria siparia CBS 279.74</name>
    <dbReference type="NCBI Taxonomy" id="1314801"/>
    <lineage>
        <taxon>Eukaryota</taxon>
        <taxon>Fungi</taxon>
        <taxon>Dikarya</taxon>
        <taxon>Ascomycota</taxon>
        <taxon>Pezizomycotina</taxon>
        <taxon>Dothideomycetes</taxon>
        <taxon>Pleosporomycetidae</taxon>
        <taxon>Pleosporales</taxon>
        <taxon>Pleomassariaceae</taxon>
        <taxon>Pleomassaria</taxon>
    </lineage>
</organism>
<feature type="compositionally biased region" description="Basic and acidic residues" evidence="1">
    <location>
        <begin position="103"/>
        <end position="131"/>
    </location>
</feature>
<dbReference type="AlphaFoldDB" id="A0A6G1JQS0"/>
<reference evidence="2" key="1">
    <citation type="journal article" date="2020" name="Stud. Mycol.">
        <title>101 Dothideomycetes genomes: a test case for predicting lifestyles and emergence of pathogens.</title>
        <authorList>
            <person name="Haridas S."/>
            <person name="Albert R."/>
            <person name="Binder M."/>
            <person name="Bloem J."/>
            <person name="Labutti K."/>
            <person name="Salamov A."/>
            <person name="Andreopoulos B."/>
            <person name="Baker S."/>
            <person name="Barry K."/>
            <person name="Bills G."/>
            <person name="Bluhm B."/>
            <person name="Cannon C."/>
            <person name="Castanera R."/>
            <person name="Culley D."/>
            <person name="Daum C."/>
            <person name="Ezra D."/>
            <person name="Gonzalez J."/>
            <person name="Henrissat B."/>
            <person name="Kuo A."/>
            <person name="Liang C."/>
            <person name="Lipzen A."/>
            <person name="Lutzoni F."/>
            <person name="Magnuson J."/>
            <person name="Mondo S."/>
            <person name="Nolan M."/>
            <person name="Ohm R."/>
            <person name="Pangilinan J."/>
            <person name="Park H.-J."/>
            <person name="Ramirez L."/>
            <person name="Alfaro M."/>
            <person name="Sun H."/>
            <person name="Tritt A."/>
            <person name="Yoshinaga Y."/>
            <person name="Zwiers L.-H."/>
            <person name="Turgeon B."/>
            <person name="Goodwin S."/>
            <person name="Spatafora J."/>
            <person name="Crous P."/>
            <person name="Grigoriev I."/>
        </authorList>
    </citation>
    <scope>NUCLEOTIDE SEQUENCE</scope>
    <source>
        <strain evidence="2">CBS 279.74</strain>
    </source>
</reference>
<dbReference type="EMBL" id="MU005816">
    <property type="protein sequence ID" value="KAF2702527.1"/>
    <property type="molecule type" value="Genomic_DNA"/>
</dbReference>
<sequence>MPPAGLDIDPQDVTANKHLSALVGTLHDTLHQSRHAFYSYVPDGLGLAEAFVARNPDDALRWICSQTTRGKILTLIKDVYEDLAREAARESPTKAAADDAQDATDKADDATEGPHDEPDGARDVTDADGSGRHGVKRKRALREKTTTTRAPNGALAEKKMDLDLVEAEANAPDQGNAKAPAGLLTEEQRYKRFATGLSGVGVNAVAQMIAKALVVGIMDVFRDWQAILAVWKR</sequence>
<feature type="region of interest" description="Disordered" evidence="1">
    <location>
        <begin position="87"/>
        <end position="155"/>
    </location>
</feature>
<protein>
    <submittedName>
        <fullName evidence="2">Uncharacterized protein</fullName>
    </submittedName>
</protein>
<dbReference type="Proteomes" id="UP000799428">
    <property type="component" value="Unassembled WGS sequence"/>
</dbReference>
<gene>
    <name evidence="2" type="ORF">K504DRAFT_508949</name>
</gene>
<evidence type="ECO:0000256" key="1">
    <source>
        <dbReference type="SAM" id="MobiDB-lite"/>
    </source>
</evidence>
<name>A0A6G1JQS0_9PLEO</name>
<proteinExistence type="predicted"/>
<evidence type="ECO:0000313" key="2">
    <source>
        <dbReference type="EMBL" id="KAF2702527.1"/>
    </source>
</evidence>
<accession>A0A6G1JQS0</accession>
<evidence type="ECO:0000313" key="3">
    <source>
        <dbReference type="Proteomes" id="UP000799428"/>
    </source>
</evidence>
<keyword evidence="3" id="KW-1185">Reference proteome</keyword>